<evidence type="ECO:0000256" key="8">
    <source>
        <dbReference type="ARBA" id="ARBA00022884"/>
    </source>
</evidence>
<keyword evidence="13" id="KW-1185">Reference proteome</keyword>
<evidence type="ECO:0000256" key="3">
    <source>
        <dbReference type="ARBA" id="ARBA00022722"/>
    </source>
</evidence>
<dbReference type="FunFam" id="1.10.1520.10:FF:000004">
    <property type="entry name" value="Endoribonuclease dicer-like 1"/>
    <property type="match status" value="1"/>
</dbReference>
<dbReference type="Pfam" id="PF00636">
    <property type="entry name" value="Ribonuclease_3"/>
    <property type="match status" value="1"/>
</dbReference>
<evidence type="ECO:0000313" key="13">
    <source>
        <dbReference type="Proteomes" id="UP001457282"/>
    </source>
</evidence>
<gene>
    <name evidence="12" type="ORF">M0R45_015328</name>
</gene>
<dbReference type="PROSITE" id="PS50142">
    <property type="entry name" value="RNASE_3_2"/>
    <property type="match status" value="1"/>
</dbReference>
<dbReference type="Pfam" id="PF00035">
    <property type="entry name" value="dsrm"/>
    <property type="match status" value="1"/>
</dbReference>
<dbReference type="PROSITE" id="PS00517">
    <property type="entry name" value="RNASE_3_1"/>
    <property type="match status" value="1"/>
</dbReference>
<dbReference type="GO" id="GO:0004525">
    <property type="term" value="F:ribonuclease III activity"/>
    <property type="evidence" value="ECO:0007669"/>
    <property type="project" value="InterPro"/>
</dbReference>
<evidence type="ECO:0000256" key="1">
    <source>
        <dbReference type="ARBA" id="ARBA00001936"/>
    </source>
</evidence>
<accession>A0AAW1XPC0</accession>
<dbReference type="CDD" id="cd00593">
    <property type="entry name" value="RIBOc"/>
    <property type="match status" value="1"/>
</dbReference>
<organism evidence="12 13">
    <name type="scientific">Rubus argutus</name>
    <name type="common">Southern blackberry</name>
    <dbReference type="NCBI Taxonomy" id="59490"/>
    <lineage>
        <taxon>Eukaryota</taxon>
        <taxon>Viridiplantae</taxon>
        <taxon>Streptophyta</taxon>
        <taxon>Embryophyta</taxon>
        <taxon>Tracheophyta</taxon>
        <taxon>Spermatophyta</taxon>
        <taxon>Magnoliopsida</taxon>
        <taxon>eudicotyledons</taxon>
        <taxon>Gunneridae</taxon>
        <taxon>Pentapetalae</taxon>
        <taxon>rosids</taxon>
        <taxon>fabids</taxon>
        <taxon>Rosales</taxon>
        <taxon>Rosaceae</taxon>
        <taxon>Rosoideae</taxon>
        <taxon>Rosoideae incertae sedis</taxon>
        <taxon>Rubus</taxon>
    </lineage>
</organism>
<dbReference type="Proteomes" id="UP001457282">
    <property type="component" value="Unassembled WGS sequence"/>
</dbReference>
<evidence type="ECO:0000259" key="11">
    <source>
        <dbReference type="PROSITE" id="PS50142"/>
    </source>
</evidence>
<dbReference type="SUPFAM" id="SSF69065">
    <property type="entry name" value="RNase III domain-like"/>
    <property type="match status" value="1"/>
</dbReference>
<dbReference type="GO" id="GO:0005737">
    <property type="term" value="C:cytoplasm"/>
    <property type="evidence" value="ECO:0007669"/>
    <property type="project" value="TreeGrafter"/>
</dbReference>
<reference evidence="12 13" key="1">
    <citation type="journal article" date="2023" name="G3 (Bethesda)">
        <title>A chromosome-length genome assembly and annotation of blackberry (Rubus argutus, cv. 'Hillquist').</title>
        <authorList>
            <person name="Bruna T."/>
            <person name="Aryal R."/>
            <person name="Dudchenko O."/>
            <person name="Sargent D.J."/>
            <person name="Mead D."/>
            <person name="Buti M."/>
            <person name="Cavallini A."/>
            <person name="Hytonen T."/>
            <person name="Andres J."/>
            <person name="Pham M."/>
            <person name="Weisz D."/>
            <person name="Mascagni F."/>
            <person name="Usai G."/>
            <person name="Natali L."/>
            <person name="Bassil N."/>
            <person name="Fernandez G.E."/>
            <person name="Lomsadze A."/>
            <person name="Armour M."/>
            <person name="Olukolu B."/>
            <person name="Poorten T."/>
            <person name="Britton C."/>
            <person name="Davik J."/>
            <person name="Ashrafi H."/>
            <person name="Aiden E.L."/>
            <person name="Borodovsky M."/>
            <person name="Worthington M."/>
        </authorList>
    </citation>
    <scope>NUCLEOTIDE SEQUENCE [LARGE SCALE GENOMIC DNA]</scope>
    <source>
        <strain evidence="12">PI 553951</strain>
    </source>
</reference>
<comment type="cofactor">
    <cofactor evidence="1">
        <name>Mn(2+)</name>
        <dbReference type="ChEBI" id="CHEBI:29035"/>
    </cofactor>
</comment>
<dbReference type="PROSITE" id="PS50137">
    <property type="entry name" value="DS_RBD"/>
    <property type="match status" value="1"/>
</dbReference>
<dbReference type="InterPro" id="IPR000999">
    <property type="entry name" value="RNase_III_dom"/>
</dbReference>
<comment type="caution">
    <text evidence="12">The sequence shown here is derived from an EMBL/GenBank/DDBJ whole genome shotgun (WGS) entry which is preliminary data.</text>
</comment>
<feature type="domain" description="DRBM" evidence="10">
    <location>
        <begin position="201"/>
        <end position="264"/>
    </location>
</feature>
<dbReference type="InterPro" id="IPR014720">
    <property type="entry name" value="dsRBD_dom"/>
</dbReference>
<keyword evidence="5" id="KW-0255">Endonuclease</keyword>
<keyword evidence="7" id="KW-0460">Magnesium</keyword>
<evidence type="ECO:0000256" key="6">
    <source>
        <dbReference type="ARBA" id="ARBA00022801"/>
    </source>
</evidence>
<protein>
    <submittedName>
        <fullName evidence="12">Uncharacterized protein</fullName>
    </submittedName>
</protein>
<dbReference type="GO" id="GO:0003723">
    <property type="term" value="F:RNA binding"/>
    <property type="evidence" value="ECO:0007669"/>
    <property type="project" value="UniProtKB-UniRule"/>
</dbReference>
<dbReference type="GO" id="GO:0030422">
    <property type="term" value="P:siRNA processing"/>
    <property type="evidence" value="ECO:0007669"/>
    <property type="project" value="TreeGrafter"/>
</dbReference>
<dbReference type="Gene3D" id="3.30.160.20">
    <property type="match status" value="1"/>
</dbReference>
<evidence type="ECO:0000256" key="9">
    <source>
        <dbReference type="PROSITE-ProRule" id="PRU00266"/>
    </source>
</evidence>
<dbReference type="PANTHER" id="PTHR14950">
    <property type="entry name" value="DICER-RELATED"/>
    <property type="match status" value="1"/>
</dbReference>
<dbReference type="Gene3D" id="1.10.1520.10">
    <property type="entry name" value="Ribonuclease III domain"/>
    <property type="match status" value="1"/>
</dbReference>
<dbReference type="PANTHER" id="PTHR14950:SF49">
    <property type="entry name" value="RIBONUCLEASE 3-LIKE PROTEIN 2-RELATED"/>
    <property type="match status" value="1"/>
</dbReference>
<dbReference type="AlphaFoldDB" id="A0AAW1XPC0"/>
<dbReference type="EMBL" id="JBEDUW010000003">
    <property type="protein sequence ID" value="KAK9938600.1"/>
    <property type="molecule type" value="Genomic_DNA"/>
</dbReference>
<dbReference type="SMART" id="SM00535">
    <property type="entry name" value="RIBOc"/>
    <property type="match status" value="1"/>
</dbReference>
<keyword evidence="3" id="KW-0540">Nuclease</keyword>
<evidence type="ECO:0000256" key="5">
    <source>
        <dbReference type="ARBA" id="ARBA00022759"/>
    </source>
</evidence>
<sequence>MNPGLNMKIFTQPPVDFHTPPQSREMKQSVEAVEMIVGYAFKNKRLLEEALTHSSHSDAVSYQRLEFVGDAVISLALSNYLFLAYPGIDQGKLSMLRSANVSTEKLARVAVRHGLFRYLRHSAPTLHHKVREFTEVVSGEEEAPLVYRGSVKAPKVLADIVESVAAAIYVDLNFDLEKLWMIFRHVLEPMVTLEDLQQQPQPVTKLFEVCQKYRKHVDIKYWRDARKSIASVYVDGNFVASSSSEHKEVAKVNAAVIALCKLSRFMCINDASVEVIAGIDGSFHIEGAKHKLHQLCGKKKWPKPIYNIEQDEGSSRRRSLYRRSLPVQSHQKDVPMNSTSSTWKVTLTTLDPWCSMRHSHHLNWCFISDDGGGTQRSRSVEVNL</sequence>
<evidence type="ECO:0000256" key="7">
    <source>
        <dbReference type="ARBA" id="ARBA00022842"/>
    </source>
</evidence>
<comment type="cofactor">
    <cofactor evidence="2">
        <name>Mg(2+)</name>
        <dbReference type="ChEBI" id="CHEBI:18420"/>
    </cofactor>
</comment>
<keyword evidence="6" id="KW-0378">Hydrolase</keyword>
<dbReference type="InterPro" id="IPR036389">
    <property type="entry name" value="RNase_III_sf"/>
</dbReference>
<evidence type="ECO:0000259" key="10">
    <source>
        <dbReference type="PROSITE" id="PS50137"/>
    </source>
</evidence>
<proteinExistence type="predicted"/>
<keyword evidence="8 9" id="KW-0694">RNA-binding</keyword>
<evidence type="ECO:0000313" key="12">
    <source>
        <dbReference type="EMBL" id="KAK9938600.1"/>
    </source>
</evidence>
<dbReference type="GO" id="GO:0046872">
    <property type="term" value="F:metal ion binding"/>
    <property type="evidence" value="ECO:0007669"/>
    <property type="project" value="UniProtKB-KW"/>
</dbReference>
<feature type="domain" description="RNase III" evidence="11">
    <location>
        <begin position="30"/>
        <end position="173"/>
    </location>
</feature>
<keyword evidence="4" id="KW-0479">Metal-binding</keyword>
<evidence type="ECO:0000256" key="2">
    <source>
        <dbReference type="ARBA" id="ARBA00001946"/>
    </source>
</evidence>
<name>A0AAW1XPC0_RUBAR</name>
<dbReference type="SUPFAM" id="SSF54768">
    <property type="entry name" value="dsRNA-binding domain-like"/>
    <property type="match status" value="1"/>
</dbReference>
<evidence type="ECO:0000256" key="4">
    <source>
        <dbReference type="ARBA" id="ARBA00022723"/>
    </source>
</evidence>
<dbReference type="GO" id="GO:0005634">
    <property type="term" value="C:nucleus"/>
    <property type="evidence" value="ECO:0007669"/>
    <property type="project" value="TreeGrafter"/>
</dbReference>